<dbReference type="Proteomes" id="UP001205105">
    <property type="component" value="Unassembled WGS sequence"/>
</dbReference>
<feature type="compositionally biased region" description="Pro residues" evidence="1">
    <location>
        <begin position="193"/>
        <end position="230"/>
    </location>
</feature>
<dbReference type="EMBL" id="JADXDR010000090">
    <property type="protein sequence ID" value="KAI7839898.1"/>
    <property type="molecule type" value="Genomic_DNA"/>
</dbReference>
<gene>
    <name evidence="2" type="ORF">COHA_006378</name>
</gene>
<dbReference type="AlphaFoldDB" id="A0AAD5H3W3"/>
<evidence type="ECO:0000256" key="1">
    <source>
        <dbReference type="SAM" id="MobiDB-lite"/>
    </source>
</evidence>
<name>A0AAD5H3W3_9CHLO</name>
<comment type="caution">
    <text evidence="2">The sequence shown here is derived from an EMBL/GenBank/DDBJ whole genome shotgun (WGS) entry which is preliminary data.</text>
</comment>
<protein>
    <submittedName>
        <fullName evidence="2">Uncharacterized protein</fullName>
    </submittedName>
</protein>
<feature type="compositionally biased region" description="Low complexity" evidence="1">
    <location>
        <begin position="182"/>
        <end position="192"/>
    </location>
</feature>
<proteinExistence type="predicted"/>
<feature type="compositionally biased region" description="Low complexity" evidence="1">
    <location>
        <begin position="231"/>
        <end position="240"/>
    </location>
</feature>
<evidence type="ECO:0000313" key="3">
    <source>
        <dbReference type="Proteomes" id="UP001205105"/>
    </source>
</evidence>
<sequence>MQSGLGYWLEKSTPNDGLQPAELDYSQIALAYEGVAWAQLAKVDGSGAASWPRLLPAAAKSQCGCCKLCFAQNVAALADTTGATPIKCKRWSYRSKDGVCRLFGPSSSTARSVALTAQTPKDQEWASGTAERYVNLFSPGQVAPGTAQCQFIALGGGGLSGGGGLPGGLPGGSSLRPPPPAAKAVDAAAPVAKSPPPPSKKPPPPRPPPPSPRPPSPKPAAKKPPPPPPLVARKALQPMG</sequence>
<keyword evidence="3" id="KW-1185">Reference proteome</keyword>
<accession>A0AAD5H3W3</accession>
<feature type="region of interest" description="Disordered" evidence="1">
    <location>
        <begin position="164"/>
        <end position="240"/>
    </location>
</feature>
<organism evidence="2 3">
    <name type="scientific">Chlorella ohadii</name>
    <dbReference type="NCBI Taxonomy" id="2649997"/>
    <lineage>
        <taxon>Eukaryota</taxon>
        <taxon>Viridiplantae</taxon>
        <taxon>Chlorophyta</taxon>
        <taxon>core chlorophytes</taxon>
        <taxon>Trebouxiophyceae</taxon>
        <taxon>Chlorellales</taxon>
        <taxon>Chlorellaceae</taxon>
        <taxon>Chlorella clade</taxon>
        <taxon>Chlorella</taxon>
    </lineage>
</organism>
<reference evidence="2" key="1">
    <citation type="submission" date="2020-11" db="EMBL/GenBank/DDBJ databases">
        <title>Chlorella ohadii genome sequencing and assembly.</title>
        <authorList>
            <person name="Murik O."/>
            <person name="Treves H."/>
            <person name="Kedem I."/>
            <person name="Shotland Y."/>
            <person name="Kaplan A."/>
        </authorList>
    </citation>
    <scope>NUCLEOTIDE SEQUENCE</scope>
    <source>
        <strain evidence="2">1</strain>
    </source>
</reference>
<evidence type="ECO:0000313" key="2">
    <source>
        <dbReference type="EMBL" id="KAI7839898.1"/>
    </source>
</evidence>